<sequence>MLEGLFASIYGESIPMLAFFAASAVSLLLGLLIAWSYRKTAGTGGTMGGALTLMPFLVQVVILLVNGNLGAGVAVAGAFSLVRFRSAPGTARDITAIFLAMTVGLACGMGYLALGAFAAVIVCAVLLVMSALSPASREVERDLKITIPESLDYTGLFDDLMDQYTNASALINVKTTNLGSLYCLHYQIRLKDIADEKEFIDHLRCRNGNLDITCGRVPTAKDIL</sequence>
<dbReference type="Pfam" id="PF16316">
    <property type="entry name" value="DUF4956"/>
    <property type="match status" value="1"/>
</dbReference>
<feature type="transmembrane region" description="Helical" evidence="1">
    <location>
        <begin position="94"/>
        <end position="111"/>
    </location>
</feature>
<feature type="transmembrane region" description="Helical" evidence="1">
    <location>
        <begin position="57"/>
        <end position="82"/>
    </location>
</feature>
<evidence type="ECO:0008006" key="3">
    <source>
        <dbReference type="Google" id="ProtNLM"/>
    </source>
</evidence>
<keyword evidence="1" id="KW-0812">Transmembrane</keyword>
<dbReference type="EMBL" id="FJ625861">
    <property type="protein sequence ID" value="ACN23802.1"/>
    <property type="molecule type" value="Genomic_DNA"/>
</dbReference>
<evidence type="ECO:0000256" key="1">
    <source>
        <dbReference type="SAM" id="Phobius"/>
    </source>
</evidence>
<protein>
    <recommendedName>
        <fullName evidence="3">DUF4956 domain-containing protein</fullName>
    </recommendedName>
</protein>
<keyword evidence="1" id="KW-1133">Transmembrane helix</keyword>
<accession>C0KTB6</accession>
<keyword evidence="1" id="KW-0472">Membrane</keyword>
<organism evidence="2">
    <name type="scientific">Clostridium sp. enrichment culture clone 7-14</name>
    <dbReference type="NCBI Taxonomy" id="598552"/>
    <lineage>
        <taxon>Bacteria</taxon>
        <taxon>Bacillati</taxon>
        <taxon>Bacillota</taxon>
        <taxon>Clostridia</taxon>
        <taxon>Eubacteriales</taxon>
        <taxon>Clostridiaceae</taxon>
        <taxon>Clostridium</taxon>
        <taxon>environmental samples</taxon>
    </lineage>
</organism>
<reference evidence="2" key="1">
    <citation type="journal article" date="2010" name="PLoS ONE">
        <title>Phylogenetic Evidence for Lateral Gene Transfer in the Intestine of Marine Iguanas.</title>
        <authorList>
            <person name="Nelson D.M."/>
            <person name="Cann I.K.O."/>
            <person name="Altermann E."/>
            <person name="Mackie R.I."/>
        </authorList>
    </citation>
    <scope>NUCLEOTIDE SEQUENCE</scope>
</reference>
<dbReference type="InterPro" id="IPR032531">
    <property type="entry name" value="DUF4956"/>
</dbReference>
<evidence type="ECO:0000313" key="2">
    <source>
        <dbReference type="EMBL" id="ACN23802.1"/>
    </source>
</evidence>
<proteinExistence type="predicted"/>
<feature type="transmembrane region" description="Helical" evidence="1">
    <location>
        <begin position="16"/>
        <end position="37"/>
    </location>
</feature>
<dbReference type="AlphaFoldDB" id="C0KTB6"/>
<name>C0KTB6_9CLOT</name>